<dbReference type="KEGG" id="mhk:DFR87_11475"/>
<dbReference type="InterPro" id="IPR050855">
    <property type="entry name" value="NDM-1-like"/>
</dbReference>
<dbReference type="STRING" id="1293036.GCA_001315825_02778"/>
<dbReference type="RefSeq" id="WP_110369563.1">
    <property type="nucleotide sequence ID" value="NZ_CP029287.2"/>
</dbReference>
<dbReference type="GeneID" id="36835971"/>
<dbReference type="PANTHER" id="PTHR42951:SF4">
    <property type="entry name" value="ACYL-COENZYME A THIOESTERASE MBLAC2"/>
    <property type="match status" value="1"/>
</dbReference>
<feature type="domain" description="Metallo-beta-lactamase" evidence="1">
    <location>
        <begin position="18"/>
        <end position="200"/>
    </location>
</feature>
<protein>
    <submittedName>
        <fullName evidence="2">MBL fold metallo-hydrolase</fullName>
    </submittedName>
</protein>
<accession>A0A2U9IW62</accession>
<keyword evidence="2" id="KW-0378">Hydrolase</keyword>
<dbReference type="Gene3D" id="3.60.15.10">
    <property type="entry name" value="Ribonuclease Z/Hydroxyacylglutathione hydrolase-like"/>
    <property type="match status" value="1"/>
</dbReference>
<dbReference type="GO" id="GO:0016787">
    <property type="term" value="F:hydrolase activity"/>
    <property type="evidence" value="ECO:0007669"/>
    <property type="project" value="UniProtKB-KW"/>
</dbReference>
<dbReference type="InterPro" id="IPR036866">
    <property type="entry name" value="RibonucZ/Hydroxyglut_hydro"/>
</dbReference>
<name>A0A2U9IW62_9CREN</name>
<reference evidence="3" key="3">
    <citation type="submission" date="2020-03" db="EMBL/GenBank/DDBJ databases">
        <title>Sequencing and Assembly of Multiple Reported Metal-Biooxidizing Members of the Extremely Thermoacidophilic Archaeal Family Sulfolobaceae.</title>
        <authorList>
            <person name="Counts J.A."/>
            <person name="Kelly R.M."/>
        </authorList>
    </citation>
    <scope>NUCLEOTIDE SEQUENCE [LARGE SCALE GENOMIC DNA]</scope>
    <source>
        <strain evidence="3">HO1-1</strain>
    </source>
</reference>
<evidence type="ECO:0000313" key="2">
    <source>
        <dbReference type="EMBL" id="AWS00204.1"/>
    </source>
</evidence>
<dbReference type="AlphaFoldDB" id="A0A2U9IW62"/>
<evidence type="ECO:0000313" key="3">
    <source>
        <dbReference type="Proteomes" id="UP000247586"/>
    </source>
</evidence>
<dbReference type="SMART" id="SM00849">
    <property type="entry name" value="Lactamase_B"/>
    <property type="match status" value="1"/>
</dbReference>
<dbReference type="OrthoDB" id="197151at2157"/>
<dbReference type="Proteomes" id="UP000247586">
    <property type="component" value="Chromosome"/>
</dbReference>
<reference evidence="2 3" key="1">
    <citation type="submission" date="2018-05" db="EMBL/GenBank/DDBJ databases">
        <title>Complete Genome Sequences of Extremely Thermoacidophilic, Metal-Mobilizing Type-Strain Members of the Archaeal Family Sulfolobaceae: Acidianus brierleyi DSM-1651T, Acidianus sulfidivorans DSM-18786T, Metallosphaera hakonensis DSM-7519T, and Metallosphaera prunae DSM-10039T.</title>
        <authorList>
            <person name="Counts J.A."/>
            <person name="Kelly R.M."/>
        </authorList>
    </citation>
    <scope>NUCLEOTIDE SEQUENCE [LARGE SCALE GENOMIC DNA]</scope>
    <source>
        <strain evidence="2 3">HO1-1</strain>
    </source>
</reference>
<dbReference type="PANTHER" id="PTHR42951">
    <property type="entry name" value="METALLO-BETA-LACTAMASE DOMAIN-CONTAINING"/>
    <property type="match status" value="1"/>
</dbReference>
<dbReference type="SUPFAM" id="SSF56281">
    <property type="entry name" value="Metallo-hydrolase/oxidoreductase"/>
    <property type="match status" value="1"/>
</dbReference>
<reference evidence="3" key="2">
    <citation type="submission" date="2020-03" db="EMBL/GenBank/DDBJ databases">
        <title>Complete Genome Sequences of Extremely Thermoacidophilic, Metal-Mobilizing Type-Strain Members of the Archaeal Family Sulfolobaceae: Acidianus brierleyi DSM-1651T, Acidianus sulfidivorans DSM-18786T, Metallosphaera hakonensis DSM-7519T, and Metallosphaera prunae DSM-10039T.</title>
        <authorList>
            <person name="Counts J.A."/>
            <person name="Kelly R.M."/>
        </authorList>
    </citation>
    <scope>NUCLEOTIDE SEQUENCE [LARGE SCALE GENOMIC DNA]</scope>
    <source>
        <strain evidence="3">HO1-1</strain>
    </source>
</reference>
<gene>
    <name evidence="2" type="ORF">DFR87_11475</name>
</gene>
<sequence length="258" mass="28339">MCSGIHAIPSGPGEFPEAVYSFVICDKMNVMIDAGVANSVMDVGFLDKLDYVVITHLHVDHVGALSEIVQRYKSKVIVYEGYSKHLRDPSKINKDAKLVLGEVAEIYGEVPPVDATFIEVKGGEEINLGEKIMKIYHTPGHARHHISVFADQILYAGDSAGGRYNGIPIPTTPPPLDLKKYVESLRFQMSLAPKAVGLAHGGLVHPSHMQEHLEQIISRKYRVTVDIGGGAEEILNKHLEVNYRGLEEAYSSVKNGEI</sequence>
<proteinExistence type="predicted"/>
<dbReference type="InterPro" id="IPR001279">
    <property type="entry name" value="Metallo-B-lactamas"/>
</dbReference>
<dbReference type="Pfam" id="PF00753">
    <property type="entry name" value="Lactamase_B"/>
    <property type="match status" value="1"/>
</dbReference>
<keyword evidence="3" id="KW-1185">Reference proteome</keyword>
<dbReference type="EMBL" id="CP029287">
    <property type="protein sequence ID" value="AWS00204.1"/>
    <property type="molecule type" value="Genomic_DNA"/>
</dbReference>
<organism evidence="2 3">
    <name type="scientific">Metallosphaera hakonensis JCM 8857 = DSM 7519</name>
    <dbReference type="NCBI Taxonomy" id="1293036"/>
    <lineage>
        <taxon>Archaea</taxon>
        <taxon>Thermoproteota</taxon>
        <taxon>Thermoprotei</taxon>
        <taxon>Sulfolobales</taxon>
        <taxon>Sulfolobaceae</taxon>
        <taxon>Metallosphaera</taxon>
    </lineage>
</organism>
<evidence type="ECO:0000259" key="1">
    <source>
        <dbReference type="SMART" id="SM00849"/>
    </source>
</evidence>